<dbReference type="AlphaFoldDB" id="A0A3D9QTL0"/>
<reference evidence="1 2" key="1">
    <citation type="submission" date="2018-08" db="EMBL/GenBank/DDBJ databases">
        <title>Genomic Encyclopedia of Type Strains, Phase III (KMG-III): the genomes of soil and plant-associated and newly described type strains.</title>
        <authorList>
            <person name="Whitman W."/>
        </authorList>
    </citation>
    <scope>NUCLEOTIDE SEQUENCE [LARGE SCALE GENOMIC DNA]</scope>
    <source>
        <strain evidence="1 2">CGMCC 1.10966</strain>
    </source>
</reference>
<evidence type="ECO:0000313" key="1">
    <source>
        <dbReference type="EMBL" id="REE66699.1"/>
    </source>
</evidence>
<protein>
    <submittedName>
        <fullName evidence="1">Uncharacterized protein</fullName>
    </submittedName>
</protein>
<dbReference type="Proteomes" id="UP000256304">
    <property type="component" value="Unassembled WGS sequence"/>
</dbReference>
<dbReference type="EMBL" id="QTTN01000048">
    <property type="protein sequence ID" value="REE66699.1"/>
    <property type="molecule type" value="Genomic_DNA"/>
</dbReference>
<keyword evidence="2" id="KW-1185">Reference proteome</keyword>
<evidence type="ECO:0000313" key="2">
    <source>
        <dbReference type="Proteomes" id="UP000256304"/>
    </source>
</evidence>
<sequence>MKILLATYWAIPHVGGVWKYMLQLKERLEAMGHQVDMLGNSPDNAKVHMPGTNKELSKDVLRPLIMAKLSMISSTRMIFLQQGHLNGGEHGGLRTSLMCTDLSP</sequence>
<proteinExistence type="predicted"/>
<dbReference type="Gene3D" id="3.40.50.2000">
    <property type="entry name" value="Glycogen Phosphorylase B"/>
    <property type="match status" value="1"/>
</dbReference>
<accession>A0A3D9QTL0</accession>
<dbReference type="SUPFAM" id="SSF53756">
    <property type="entry name" value="UDP-Glycosyltransferase/glycogen phosphorylase"/>
    <property type="match status" value="1"/>
</dbReference>
<organism evidence="1 2">
    <name type="scientific">Paenibacillus taihuensis</name>
    <dbReference type="NCBI Taxonomy" id="1156355"/>
    <lineage>
        <taxon>Bacteria</taxon>
        <taxon>Bacillati</taxon>
        <taxon>Bacillota</taxon>
        <taxon>Bacilli</taxon>
        <taxon>Bacillales</taxon>
        <taxon>Paenibacillaceae</taxon>
        <taxon>Paenibacillus</taxon>
    </lineage>
</organism>
<dbReference type="RefSeq" id="WP_116192177.1">
    <property type="nucleotide sequence ID" value="NZ_QTTN01000048.1"/>
</dbReference>
<comment type="caution">
    <text evidence="1">The sequence shown here is derived from an EMBL/GenBank/DDBJ whole genome shotgun (WGS) entry which is preliminary data.</text>
</comment>
<dbReference type="OrthoDB" id="2666907at2"/>
<name>A0A3D9QTL0_9BACL</name>
<gene>
    <name evidence="1" type="ORF">A8990_14835</name>
</gene>